<dbReference type="KEGG" id="vg:29079508"/>
<dbReference type="RefSeq" id="YP_009284702.1">
    <property type="nucleotide sequence ID" value="NC_031050.1"/>
</dbReference>
<dbReference type="GeneID" id="29079508"/>
<organism evidence="1 2">
    <name type="scientific">Escherichia phage vB_EcoS_NBD2</name>
    <dbReference type="NCBI Taxonomy" id="1852563"/>
    <lineage>
        <taxon>Viruses</taxon>
        <taxon>Duplodnaviria</taxon>
        <taxon>Heunggongvirae</taxon>
        <taxon>Uroviricota</taxon>
        <taxon>Caudoviricetes</taxon>
        <taxon>Drexlerviridae</taxon>
        <taxon>Vilniusvirus</taxon>
        <taxon>Vilniusvirus NBD2</taxon>
    </lineage>
</organism>
<accession>A0A192Y9Q1</accession>
<name>A0A192Y9Q1_9CAUD</name>
<dbReference type="OrthoDB" id="24073at10239"/>
<evidence type="ECO:0000313" key="2">
    <source>
        <dbReference type="Proteomes" id="UP000202254"/>
    </source>
</evidence>
<keyword evidence="2" id="KW-1185">Reference proteome</keyword>
<protein>
    <submittedName>
        <fullName evidence="1">Uncharacterized protein</fullName>
    </submittedName>
</protein>
<gene>
    <name evidence="1" type="ORF">NBD2_78</name>
</gene>
<proteinExistence type="predicted"/>
<sequence>MQQNNFWSRHRAAIDAGLNAEWALKVAYGCVELDVALGAMDMDAESTPSGSAPAVYVHHCTCTIDAVCNNCINEIPF</sequence>
<reference evidence="1 2" key="1">
    <citation type="submission" date="2016-04" db="EMBL/GenBank/DDBJ databases">
        <title>Complete Genome of E. coli phage vB_EcoS_NBD2.</title>
        <authorList>
            <person name="Truncaite L."/>
            <person name="Kaliniene L."/>
            <person name="Zajanckauskaite A."/>
            <person name="Meskys R."/>
        </authorList>
    </citation>
    <scope>NUCLEOTIDE SEQUENCE [LARGE SCALE GENOMIC DNA]</scope>
</reference>
<dbReference type="Proteomes" id="UP000202254">
    <property type="component" value="Segment"/>
</dbReference>
<evidence type="ECO:0000313" key="1">
    <source>
        <dbReference type="EMBL" id="ANM45920.1"/>
    </source>
</evidence>
<dbReference type="EMBL" id="KX130668">
    <property type="protein sequence ID" value="ANM45920.1"/>
    <property type="molecule type" value="Genomic_DNA"/>
</dbReference>